<dbReference type="PANTHER" id="PTHR18964">
    <property type="entry name" value="ROK (REPRESSOR, ORF, KINASE) FAMILY"/>
    <property type="match status" value="1"/>
</dbReference>
<dbReference type="InterPro" id="IPR000600">
    <property type="entry name" value="ROK"/>
</dbReference>
<dbReference type="InterPro" id="IPR000835">
    <property type="entry name" value="HTH_MarR-typ"/>
</dbReference>
<comment type="caution">
    <text evidence="4">The sequence shown here is derived from an EMBL/GenBank/DDBJ whole genome shotgun (WGS) entry which is preliminary data.</text>
</comment>
<dbReference type="InterPro" id="IPR036390">
    <property type="entry name" value="WH_DNA-bd_sf"/>
</dbReference>
<dbReference type="PANTHER" id="PTHR18964:SF149">
    <property type="entry name" value="BIFUNCTIONAL UDP-N-ACETYLGLUCOSAMINE 2-EPIMERASE_N-ACETYLMANNOSAMINE KINASE"/>
    <property type="match status" value="1"/>
</dbReference>
<dbReference type="GO" id="GO:0003700">
    <property type="term" value="F:DNA-binding transcription factor activity"/>
    <property type="evidence" value="ECO:0007669"/>
    <property type="project" value="InterPro"/>
</dbReference>
<evidence type="ECO:0000256" key="1">
    <source>
        <dbReference type="ARBA" id="ARBA00006479"/>
    </source>
</evidence>
<dbReference type="SUPFAM" id="SSF46785">
    <property type="entry name" value="Winged helix' DNA-binding domain"/>
    <property type="match status" value="1"/>
</dbReference>
<keyword evidence="3" id="KW-0418">Kinase</keyword>
<evidence type="ECO:0000313" key="5">
    <source>
        <dbReference type="Proteomes" id="UP000534306"/>
    </source>
</evidence>
<dbReference type="AlphaFoldDB" id="A0A7Y4L095"/>
<dbReference type="InterPro" id="IPR036388">
    <property type="entry name" value="WH-like_DNA-bd_sf"/>
</dbReference>
<dbReference type="SUPFAM" id="SSF53067">
    <property type="entry name" value="Actin-like ATPase domain"/>
    <property type="match status" value="1"/>
</dbReference>
<evidence type="ECO:0000313" key="4">
    <source>
        <dbReference type="EMBL" id="NOL41925.1"/>
    </source>
</evidence>
<evidence type="ECO:0000259" key="2">
    <source>
        <dbReference type="Pfam" id="PF12802"/>
    </source>
</evidence>
<organism evidence="4 5">
    <name type="scientific">Kribbella sandramycini</name>
    <dbReference type="NCBI Taxonomy" id="60450"/>
    <lineage>
        <taxon>Bacteria</taxon>
        <taxon>Bacillati</taxon>
        <taxon>Actinomycetota</taxon>
        <taxon>Actinomycetes</taxon>
        <taxon>Propionibacteriales</taxon>
        <taxon>Kribbellaceae</taxon>
        <taxon>Kribbella</taxon>
    </lineage>
</organism>
<comment type="similarity">
    <text evidence="1">Belongs to the ROK (NagC/XylR) family.</text>
</comment>
<dbReference type="EMBL" id="JACHKF010000001">
    <property type="protein sequence ID" value="MBB6565662.1"/>
    <property type="molecule type" value="Genomic_DNA"/>
</dbReference>
<reference evidence="4 5" key="1">
    <citation type="submission" date="2020-05" db="EMBL/GenBank/DDBJ databases">
        <title>Genome sequence of Kribbella sandramycini ATCC 39419.</title>
        <authorList>
            <person name="Maclea K.S."/>
            <person name="Fair J.L."/>
        </authorList>
    </citation>
    <scope>NUCLEOTIDE SEQUENCE [LARGE SCALE GENOMIC DNA]</scope>
    <source>
        <strain evidence="4 5">ATCC 39419</strain>
    </source>
</reference>
<sequence>MNRGPTPMPSARAVLDRLLTHAGPQTRSELAVACGLSRPTVFAAVERLESLGLVESLGQRSGLPGRTATLYDVPVAAGCVAGIDIGGSNLRVAVCDVSGTPLAELTRPTQARGAESVVRQAVELLAEARVAAERAAVPLLAVGVSTPGAVDERTVRYAWNLGQETPYDLYSQLAAAIDGPVLLENNVNLAAIGEHRHGAGASLSTFAVIAIGAGVGAGIMHNGVLLRGAHGAAGEVGFLPTARARRGTPAEPDEAGGLALLREARALDPALRDVQDLFDRARAGDDRALSLVEDECLRIHEIVTALSAVVDPETVILTGGIGDNELLATRVAALAATLPVPINILRSTLAHRASLVGAIATATDHAHAQLLSRTETPHSSTG</sequence>
<protein>
    <submittedName>
        <fullName evidence="3">Putative NBD/HSP70 family sugar kinase</fullName>
    </submittedName>
    <submittedName>
        <fullName evidence="4">ROK family protein</fullName>
    </submittedName>
</protein>
<keyword evidence="3" id="KW-0808">Transferase</keyword>
<keyword evidence="5" id="KW-1185">Reference proteome</keyword>
<dbReference type="Pfam" id="PF00480">
    <property type="entry name" value="ROK"/>
    <property type="match status" value="1"/>
</dbReference>
<dbReference type="Gene3D" id="1.10.10.10">
    <property type="entry name" value="Winged helix-like DNA-binding domain superfamily/Winged helix DNA-binding domain"/>
    <property type="match status" value="1"/>
</dbReference>
<dbReference type="Gene3D" id="3.30.420.40">
    <property type="match status" value="2"/>
</dbReference>
<dbReference type="EMBL" id="JABJRC010000003">
    <property type="protein sequence ID" value="NOL41925.1"/>
    <property type="molecule type" value="Genomic_DNA"/>
</dbReference>
<feature type="domain" description="HTH marR-type" evidence="2">
    <location>
        <begin position="13"/>
        <end position="56"/>
    </location>
</feature>
<dbReference type="Proteomes" id="UP000553957">
    <property type="component" value="Unassembled WGS sequence"/>
</dbReference>
<dbReference type="CDD" id="cd23763">
    <property type="entry name" value="ASKHA_ATPase_ROK"/>
    <property type="match status" value="1"/>
</dbReference>
<proteinExistence type="inferred from homology"/>
<dbReference type="GO" id="GO:0016301">
    <property type="term" value="F:kinase activity"/>
    <property type="evidence" value="ECO:0007669"/>
    <property type="project" value="UniProtKB-KW"/>
</dbReference>
<dbReference type="RefSeq" id="WP_171674391.1">
    <property type="nucleotide sequence ID" value="NZ_BAAAGT010000001.1"/>
</dbReference>
<dbReference type="InterPro" id="IPR043129">
    <property type="entry name" value="ATPase_NBD"/>
</dbReference>
<gene>
    <name evidence="3" type="ORF">HNR71_001299</name>
    <name evidence="4" type="ORF">HPO96_16890</name>
</gene>
<evidence type="ECO:0000313" key="6">
    <source>
        <dbReference type="Proteomes" id="UP000553957"/>
    </source>
</evidence>
<dbReference type="Proteomes" id="UP000534306">
    <property type="component" value="Unassembled WGS sequence"/>
</dbReference>
<evidence type="ECO:0000313" key="3">
    <source>
        <dbReference type="EMBL" id="MBB6565662.1"/>
    </source>
</evidence>
<name>A0A7Y4L095_9ACTN</name>
<dbReference type="Pfam" id="PF12802">
    <property type="entry name" value="MarR_2"/>
    <property type="match status" value="1"/>
</dbReference>
<reference evidence="3 6" key="2">
    <citation type="submission" date="2020-08" db="EMBL/GenBank/DDBJ databases">
        <title>Sequencing the genomes of 1000 actinobacteria strains.</title>
        <authorList>
            <person name="Klenk H.-P."/>
        </authorList>
    </citation>
    <scope>NUCLEOTIDE SEQUENCE [LARGE SCALE GENOMIC DNA]</scope>
    <source>
        <strain evidence="3 6">DSM 15626</strain>
    </source>
</reference>
<accession>A0A7Y4L095</accession>